<sequence>MRLSRPNLPLAAPRACGGASAALASAVRRLAKLIGSGAHEGAQLEQAWSDVTEQTNASASAALGQDELALLAALIRDGVGGAQPVVLVHTLIWQSAPRRAQVATSPKIVLALLKRTAAFEADEDAAAVSAMAVGDLCRGDGATGSSFAPEVMAAQLSEDPSDSALAILCHVVAARHPNRLLTGSVLSAVCDISRGCPGARPEIARQEGLLEGLAWCLDTDGGVDRCNDLIDQDQDQDRDQSQDRQSPEDEAEEDQLVWRQDVRAAAAWAVEALAREPGVAAAAAATAGITEGLRRAAEVAALARSEARAALDLLAAAAVGGSGGAPASASGGAALPAAGGAAAGEAGGSDAAAPPKLVACAPEPAGALETAASN</sequence>
<feature type="region of interest" description="Disordered" evidence="1">
    <location>
        <begin position="227"/>
        <end position="256"/>
    </location>
</feature>
<organism evidence="2 3">
    <name type="scientific">Monoraphidium neglectum</name>
    <dbReference type="NCBI Taxonomy" id="145388"/>
    <lineage>
        <taxon>Eukaryota</taxon>
        <taxon>Viridiplantae</taxon>
        <taxon>Chlorophyta</taxon>
        <taxon>core chlorophytes</taxon>
        <taxon>Chlorophyceae</taxon>
        <taxon>CS clade</taxon>
        <taxon>Sphaeropleales</taxon>
        <taxon>Selenastraceae</taxon>
        <taxon>Monoraphidium</taxon>
    </lineage>
</organism>
<protein>
    <submittedName>
        <fullName evidence="2">Uncharacterized protein</fullName>
    </submittedName>
</protein>
<proteinExistence type="predicted"/>
<dbReference type="RefSeq" id="XP_013904018.1">
    <property type="nucleotide sequence ID" value="XM_014048564.1"/>
</dbReference>
<dbReference type="GeneID" id="25735839"/>
<accession>A0A0D2LE81</accession>
<evidence type="ECO:0000313" key="2">
    <source>
        <dbReference type="EMBL" id="KIZ04999.1"/>
    </source>
</evidence>
<name>A0A0D2LE81_9CHLO</name>
<feature type="compositionally biased region" description="Basic and acidic residues" evidence="1">
    <location>
        <begin position="235"/>
        <end position="247"/>
    </location>
</feature>
<evidence type="ECO:0000313" key="3">
    <source>
        <dbReference type="Proteomes" id="UP000054498"/>
    </source>
</evidence>
<reference evidence="2 3" key="1">
    <citation type="journal article" date="2013" name="BMC Genomics">
        <title>Reconstruction of the lipid metabolism for the microalga Monoraphidium neglectum from its genome sequence reveals characteristics suitable for biofuel production.</title>
        <authorList>
            <person name="Bogen C."/>
            <person name="Al-Dilaimi A."/>
            <person name="Albersmeier A."/>
            <person name="Wichmann J."/>
            <person name="Grundmann M."/>
            <person name="Rupp O."/>
            <person name="Lauersen K.J."/>
            <person name="Blifernez-Klassen O."/>
            <person name="Kalinowski J."/>
            <person name="Goesmann A."/>
            <person name="Mussgnug J.H."/>
            <person name="Kruse O."/>
        </authorList>
    </citation>
    <scope>NUCLEOTIDE SEQUENCE [LARGE SCALE GENOMIC DNA]</scope>
    <source>
        <strain evidence="2 3">SAG 48.87</strain>
    </source>
</reference>
<dbReference type="AlphaFoldDB" id="A0A0D2LE81"/>
<feature type="region of interest" description="Disordered" evidence="1">
    <location>
        <begin position="325"/>
        <end position="356"/>
    </location>
</feature>
<dbReference type="EMBL" id="KK100573">
    <property type="protein sequence ID" value="KIZ04999.1"/>
    <property type="molecule type" value="Genomic_DNA"/>
</dbReference>
<evidence type="ECO:0000256" key="1">
    <source>
        <dbReference type="SAM" id="MobiDB-lite"/>
    </source>
</evidence>
<gene>
    <name evidence="2" type="ORF">MNEG_2961</name>
</gene>
<dbReference type="KEGG" id="mng:MNEG_2961"/>
<feature type="compositionally biased region" description="Low complexity" evidence="1">
    <location>
        <begin position="325"/>
        <end position="340"/>
    </location>
</feature>
<keyword evidence="3" id="KW-1185">Reference proteome</keyword>
<dbReference type="Proteomes" id="UP000054498">
    <property type="component" value="Unassembled WGS sequence"/>
</dbReference>